<dbReference type="GO" id="GO:0042910">
    <property type="term" value="F:xenobiotic transmembrane transporter activity"/>
    <property type="evidence" value="ECO:0007669"/>
    <property type="project" value="InterPro"/>
</dbReference>
<protein>
    <recommendedName>
        <fullName evidence="2">Multidrug resistance protein NorM</fullName>
    </recommendedName>
    <alternativeName>
        <fullName evidence="8">Na(+)/drug antiporter</fullName>
    </alternativeName>
</protein>
<keyword evidence="3" id="KW-0813">Transport</keyword>
<keyword evidence="7 9" id="KW-0472">Membrane</keyword>
<evidence type="ECO:0000256" key="8">
    <source>
        <dbReference type="ARBA" id="ARBA00030855"/>
    </source>
</evidence>
<dbReference type="STRING" id="1117707.VQ7734_02768"/>
<name>A0A1M7YWE3_9VIBR</name>
<feature type="transmembrane region" description="Helical" evidence="9">
    <location>
        <begin position="285"/>
        <end position="306"/>
    </location>
</feature>
<keyword evidence="5 9" id="KW-0812">Transmembrane</keyword>
<feature type="transmembrane region" description="Helical" evidence="9">
    <location>
        <begin position="21"/>
        <end position="42"/>
    </location>
</feature>
<keyword evidence="6 9" id="KW-1133">Transmembrane helix</keyword>
<feature type="transmembrane region" description="Helical" evidence="9">
    <location>
        <begin position="363"/>
        <end position="384"/>
    </location>
</feature>
<dbReference type="Pfam" id="PF01554">
    <property type="entry name" value="MatE"/>
    <property type="match status" value="2"/>
</dbReference>
<organism evidence="10 11">
    <name type="scientific">Vibrio quintilis</name>
    <dbReference type="NCBI Taxonomy" id="1117707"/>
    <lineage>
        <taxon>Bacteria</taxon>
        <taxon>Pseudomonadati</taxon>
        <taxon>Pseudomonadota</taxon>
        <taxon>Gammaproteobacteria</taxon>
        <taxon>Vibrionales</taxon>
        <taxon>Vibrionaceae</taxon>
        <taxon>Vibrio</taxon>
    </lineage>
</organism>
<dbReference type="PANTHER" id="PTHR43549:SF3">
    <property type="entry name" value="MULTIDRUG RESISTANCE PROTEIN YPNP-RELATED"/>
    <property type="match status" value="1"/>
</dbReference>
<evidence type="ECO:0000256" key="5">
    <source>
        <dbReference type="ARBA" id="ARBA00022692"/>
    </source>
</evidence>
<proteinExistence type="predicted"/>
<reference evidence="11" key="1">
    <citation type="submission" date="2016-12" db="EMBL/GenBank/DDBJ databases">
        <authorList>
            <person name="Rodrigo-Torres L."/>
            <person name="Arahal R.D."/>
            <person name="Lucena T."/>
        </authorList>
    </citation>
    <scope>NUCLEOTIDE SEQUENCE [LARGE SCALE GENOMIC DNA]</scope>
</reference>
<dbReference type="InterPro" id="IPR052031">
    <property type="entry name" value="Membrane_Transporter-Flippase"/>
</dbReference>
<feature type="transmembrane region" description="Helical" evidence="9">
    <location>
        <begin position="318"/>
        <end position="343"/>
    </location>
</feature>
<gene>
    <name evidence="10" type="primary">mepA_1</name>
    <name evidence="10" type="ORF">VQ7734_02768</name>
</gene>
<accession>A0A1M7YWE3</accession>
<feature type="transmembrane region" description="Helical" evidence="9">
    <location>
        <begin position="391"/>
        <end position="412"/>
    </location>
</feature>
<dbReference type="AlphaFoldDB" id="A0A1M7YWE3"/>
<dbReference type="InterPro" id="IPR048279">
    <property type="entry name" value="MdtK-like"/>
</dbReference>
<evidence type="ECO:0000256" key="6">
    <source>
        <dbReference type="ARBA" id="ARBA00022989"/>
    </source>
</evidence>
<evidence type="ECO:0000256" key="2">
    <source>
        <dbReference type="ARBA" id="ARBA00013489"/>
    </source>
</evidence>
<dbReference type="InterPro" id="IPR002528">
    <property type="entry name" value="MATE_fam"/>
</dbReference>
<feature type="transmembrane region" description="Helical" evidence="9">
    <location>
        <begin position="98"/>
        <end position="120"/>
    </location>
</feature>
<feature type="transmembrane region" description="Helical" evidence="9">
    <location>
        <begin position="140"/>
        <end position="162"/>
    </location>
</feature>
<dbReference type="OrthoDB" id="9806302at2"/>
<comment type="subcellular location">
    <subcellularLocation>
        <location evidence="1">Cell inner membrane</location>
        <topology evidence="1">Multi-pass membrane protein</topology>
    </subcellularLocation>
</comment>
<dbReference type="EMBL" id="FRFG01000031">
    <property type="protein sequence ID" value="SHO56999.1"/>
    <property type="molecule type" value="Genomic_DNA"/>
</dbReference>
<evidence type="ECO:0000256" key="1">
    <source>
        <dbReference type="ARBA" id="ARBA00004429"/>
    </source>
</evidence>
<feature type="transmembrane region" description="Helical" evidence="9">
    <location>
        <begin position="418"/>
        <end position="437"/>
    </location>
</feature>
<dbReference type="GO" id="GO:0015297">
    <property type="term" value="F:antiporter activity"/>
    <property type="evidence" value="ECO:0007669"/>
    <property type="project" value="InterPro"/>
</dbReference>
<sequence>MLKQTVQTEQAGQPGSGLARQLFVMTWPMVFGVLSMMSFQLIDSIFISQLGVLPLAAQGFTMPVQMVVIGLQVGLGIATTAVIGRVSGQGKAQYAKQLGGLILVIGSLSVAVLAAVIFLVRDPVLHFLGASDDIFPIIDLYWPYWLVSAWSGATLYFLYSICRANGNTILPGSMMVVTSLLNLVFDPLFIFTLDLGLPGAALATIVSFGFGGLIVTIRIWPKRLLSFVWQGMDIAASIRMILQVMGPATVSQLLPPLSAMTATKIIAAYGSAPVAAWAIGSRFEFFSLVVVLALTMAMPPMVARFLGEKKVADIRQLMRIAVCFIVSFQVGLAVISFGLSFFAVAWMSDDPAVRQLLGWHLTYVPVSLAPLGVCMLVVSVANALGRSYTALTISALRLFVFFLPCLWIGAQLLQLKGIYIGALVGNVLAGTGAWLMYCRMIRQTEAQNNQG</sequence>
<feature type="transmembrane region" description="Helical" evidence="9">
    <location>
        <begin position="199"/>
        <end position="220"/>
    </location>
</feature>
<evidence type="ECO:0000313" key="10">
    <source>
        <dbReference type="EMBL" id="SHO56999.1"/>
    </source>
</evidence>
<evidence type="ECO:0000256" key="3">
    <source>
        <dbReference type="ARBA" id="ARBA00022448"/>
    </source>
</evidence>
<dbReference type="PANTHER" id="PTHR43549">
    <property type="entry name" value="MULTIDRUG RESISTANCE PROTEIN YPNP-RELATED"/>
    <property type="match status" value="1"/>
</dbReference>
<evidence type="ECO:0000256" key="9">
    <source>
        <dbReference type="SAM" id="Phobius"/>
    </source>
</evidence>
<keyword evidence="11" id="KW-1185">Reference proteome</keyword>
<evidence type="ECO:0000256" key="7">
    <source>
        <dbReference type="ARBA" id="ARBA00023136"/>
    </source>
</evidence>
<dbReference type="Proteomes" id="UP000184600">
    <property type="component" value="Unassembled WGS sequence"/>
</dbReference>
<dbReference type="PIRSF" id="PIRSF006603">
    <property type="entry name" value="DinF"/>
    <property type="match status" value="1"/>
</dbReference>
<feature type="transmembrane region" description="Helical" evidence="9">
    <location>
        <begin position="62"/>
        <end position="86"/>
    </location>
</feature>
<evidence type="ECO:0000256" key="4">
    <source>
        <dbReference type="ARBA" id="ARBA00022475"/>
    </source>
</evidence>
<dbReference type="GO" id="GO:0005886">
    <property type="term" value="C:plasma membrane"/>
    <property type="evidence" value="ECO:0007669"/>
    <property type="project" value="UniProtKB-SubCell"/>
</dbReference>
<keyword evidence="4" id="KW-1003">Cell membrane</keyword>
<dbReference type="RefSeq" id="WP_073583483.1">
    <property type="nucleotide sequence ID" value="NZ_AP024898.1"/>
</dbReference>
<evidence type="ECO:0000313" key="11">
    <source>
        <dbReference type="Proteomes" id="UP000184600"/>
    </source>
</evidence>
<feature type="transmembrane region" description="Helical" evidence="9">
    <location>
        <begin position="174"/>
        <end position="193"/>
    </location>
</feature>